<evidence type="ECO:0000313" key="2">
    <source>
        <dbReference type="EMBL" id="KAF0035576.1"/>
    </source>
</evidence>
<feature type="compositionally biased region" description="Low complexity" evidence="1">
    <location>
        <begin position="166"/>
        <end position="178"/>
    </location>
</feature>
<proteinExistence type="predicted"/>
<dbReference type="PANTHER" id="PTHR28594:SF1">
    <property type="entry name" value="ATR-INTERACTING PROTEIN"/>
    <property type="match status" value="1"/>
</dbReference>
<dbReference type="GO" id="GO:0006281">
    <property type="term" value="P:DNA repair"/>
    <property type="evidence" value="ECO:0007669"/>
    <property type="project" value="TreeGrafter"/>
</dbReference>
<organism evidence="2 3">
    <name type="scientific">Scophthalmus maximus</name>
    <name type="common">Turbot</name>
    <name type="synonym">Psetta maxima</name>
    <dbReference type="NCBI Taxonomy" id="52904"/>
    <lineage>
        <taxon>Eukaryota</taxon>
        <taxon>Metazoa</taxon>
        <taxon>Chordata</taxon>
        <taxon>Craniata</taxon>
        <taxon>Vertebrata</taxon>
        <taxon>Euteleostomi</taxon>
        <taxon>Actinopterygii</taxon>
        <taxon>Neopterygii</taxon>
        <taxon>Teleostei</taxon>
        <taxon>Neoteleostei</taxon>
        <taxon>Acanthomorphata</taxon>
        <taxon>Carangaria</taxon>
        <taxon>Pleuronectiformes</taxon>
        <taxon>Pleuronectoidei</taxon>
        <taxon>Scophthalmidae</taxon>
        <taxon>Scophthalmus</taxon>
    </lineage>
</organism>
<feature type="compositionally biased region" description="Low complexity" evidence="1">
    <location>
        <begin position="271"/>
        <end position="282"/>
    </location>
</feature>
<reference evidence="2 3" key="1">
    <citation type="submission" date="2019-06" db="EMBL/GenBank/DDBJ databases">
        <title>Draft genomes of female and male turbot (Scophthalmus maximus).</title>
        <authorList>
            <person name="Xu H."/>
            <person name="Xu X.-W."/>
            <person name="Shao C."/>
            <person name="Chen S."/>
        </authorList>
    </citation>
    <scope>NUCLEOTIDE SEQUENCE [LARGE SCALE GENOMIC DNA]</scope>
    <source>
        <strain evidence="2">Ysfricsl-2016a</strain>
        <tissue evidence="2">Blood</tissue>
    </source>
</reference>
<dbReference type="EMBL" id="VEVO01000011">
    <property type="protein sequence ID" value="KAF0035576.1"/>
    <property type="molecule type" value="Genomic_DNA"/>
</dbReference>
<feature type="compositionally biased region" description="Polar residues" evidence="1">
    <location>
        <begin position="149"/>
        <end position="165"/>
    </location>
</feature>
<evidence type="ECO:0008006" key="4">
    <source>
        <dbReference type="Google" id="ProtNLM"/>
    </source>
</evidence>
<gene>
    <name evidence="2" type="ORF">F2P81_013334</name>
</gene>
<dbReference type="PANTHER" id="PTHR28594">
    <property type="entry name" value="ATR-INTERACTING PROTEIN"/>
    <property type="match status" value="1"/>
</dbReference>
<feature type="region of interest" description="Disordered" evidence="1">
    <location>
        <begin position="271"/>
        <end position="312"/>
    </location>
</feature>
<feature type="region of interest" description="Disordered" evidence="1">
    <location>
        <begin position="139"/>
        <end position="192"/>
    </location>
</feature>
<dbReference type="InterPro" id="IPR033349">
    <property type="entry name" value="ATRIP"/>
</dbReference>
<evidence type="ECO:0000256" key="1">
    <source>
        <dbReference type="SAM" id="MobiDB-lite"/>
    </source>
</evidence>
<accession>A0A6A4SK17</accession>
<feature type="region of interest" description="Disordered" evidence="1">
    <location>
        <begin position="1"/>
        <end position="30"/>
    </location>
</feature>
<evidence type="ECO:0000313" key="3">
    <source>
        <dbReference type="Proteomes" id="UP000438429"/>
    </source>
</evidence>
<dbReference type="Proteomes" id="UP000438429">
    <property type="component" value="Unassembled WGS sequence"/>
</dbReference>
<comment type="caution">
    <text evidence="2">The sequence shown here is derived from an EMBL/GenBank/DDBJ whole genome shotgun (WGS) entry which is preliminary data.</text>
</comment>
<dbReference type="GO" id="GO:0000077">
    <property type="term" value="P:DNA damage checkpoint signaling"/>
    <property type="evidence" value="ECO:0007669"/>
    <property type="project" value="InterPro"/>
</dbReference>
<sequence>MRRSSSLSRSPFGRPSMVQRASSPSSRQQRRACENRRCCCFLQQIASSSSSSSSSSSLSPRSVSEVLLCDMCIITCYRKFKTLLRPQMNFPPTKRPRGLDHDVVMATSAFDDPFGDDEDFTQDDLDEIDIIASQAVTSAAAGPGIGSGRPSSLSRATTKPSRQNTSGFSSSSSSRGHSGTAGREPVGDREESYSLLEAQQAELKKTSGEIRVLRDSLRAAQLEKEAQRQKQILLETQRQKETSDREKELNRKVQSLQSELQFKEAEINGMKNKLLSSSSPLNRNRKRFHHQGDVRSAGPDQNDAGEDADEDAERRLPTAGFLLHSDAVAASVGEGVSAPGTAPSPVQSLAVTGLNMLSQSRAAGNSSSVRCCPGAVLLLPLLDLHLCRLCRALDSAAASVLPACRTASTAAAPGRREETVMSGFSVEDTGLASLRLLHLLLAHSDETEPSAADLSLCSHNALLQSVLRLCEAGACVSSSSSSSSRGDELVLNAMKTLLQCVLQRVCVCWSADSRLHTVSECVSVLTSMSDHQSLAQQLCSQHASPAASLLRECLLLLHWLLLHHAGFSESCRPLLHMYDQVIPAVRDTLRRVPGLSESEELALEEICRSEGDDTDDMETEEIS</sequence>
<protein>
    <recommendedName>
        <fullName evidence="4">ATR-interacting protein</fullName>
    </recommendedName>
</protein>
<name>A0A6A4SK17_SCOMX</name>
<dbReference type="AlphaFoldDB" id="A0A6A4SK17"/>